<dbReference type="InterPro" id="IPR002125">
    <property type="entry name" value="CMP_dCMP_dom"/>
</dbReference>
<dbReference type="Pfam" id="PF18775">
    <property type="entry name" value="APOBEC4"/>
    <property type="match status" value="1"/>
</dbReference>
<reference evidence="5 6" key="1">
    <citation type="submission" date="2014-04" db="EMBL/GenBank/DDBJ databases">
        <title>Genome evolution of avian class.</title>
        <authorList>
            <person name="Zhang G."/>
            <person name="Li C."/>
        </authorList>
    </citation>
    <scope>NUCLEOTIDE SEQUENCE [LARGE SCALE GENOMIC DNA]</scope>
    <source>
        <strain evidence="5">BGI_N332</strain>
    </source>
</reference>
<feature type="domain" description="CMP/dCMP-type deaminase" evidence="4">
    <location>
        <begin position="1"/>
        <end position="51"/>
    </location>
</feature>
<dbReference type="PANTHER" id="PTHR13857:SF26">
    <property type="entry name" value="C-U-EDITING ENZYME APOBEC-1"/>
    <property type="match status" value="1"/>
</dbReference>
<dbReference type="GO" id="GO:0005737">
    <property type="term" value="C:cytoplasm"/>
    <property type="evidence" value="ECO:0007669"/>
    <property type="project" value="TreeGrafter"/>
</dbReference>
<dbReference type="AlphaFoldDB" id="A0A091R868"/>
<evidence type="ECO:0000256" key="1">
    <source>
        <dbReference type="ARBA" id="ARBA00001947"/>
    </source>
</evidence>
<dbReference type="Gene3D" id="3.40.140.10">
    <property type="entry name" value="Cytidine Deaminase, domain 2"/>
    <property type="match status" value="1"/>
</dbReference>
<dbReference type="Proteomes" id="UP000053369">
    <property type="component" value="Unassembled WGS sequence"/>
</dbReference>
<dbReference type="InterPro" id="IPR050610">
    <property type="entry name" value="APOBEC_Cyt_Deaminase"/>
</dbReference>
<organism evidence="5 6">
    <name type="scientific">Mesitornis unicolor</name>
    <name type="common">brown roatelo</name>
    <dbReference type="NCBI Taxonomy" id="54374"/>
    <lineage>
        <taxon>Eukaryota</taxon>
        <taxon>Metazoa</taxon>
        <taxon>Chordata</taxon>
        <taxon>Craniata</taxon>
        <taxon>Vertebrata</taxon>
        <taxon>Euteleostomi</taxon>
        <taxon>Archelosauria</taxon>
        <taxon>Archosauria</taxon>
        <taxon>Dinosauria</taxon>
        <taxon>Saurischia</taxon>
        <taxon>Theropoda</taxon>
        <taxon>Coelurosauria</taxon>
        <taxon>Aves</taxon>
        <taxon>Neognathae</taxon>
        <taxon>Neoaves</taxon>
        <taxon>Columbimorphae</taxon>
        <taxon>Mesitornithiformes</taxon>
        <taxon>Mesitornithidae</taxon>
        <taxon>Mesitornis</taxon>
    </lineage>
</organism>
<evidence type="ECO:0000313" key="5">
    <source>
        <dbReference type="EMBL" id="KFQ35442.1"/>
    </source>
</evidence>
<evidence type="ECO:0000313" key="6">
    <source>
        <dbReference type="Proteomes" id="UP000053369"/>
    </source>
</evidence>
<dbReference type="GO" id="GO:0046872">
    <property type="term" value="F:metal ion binding"/>
    <property type="evidence" value="ECO:0007669"/>
    <property type="project" value="UniProtKB-KW"/>
</dbReference>
<dbReference type="PANTHER" id="PTHR13857">
    <property type="entry name" value="MRNA EDITING ENZYME"/>
    <property type="match status" value="1"/>
</dbReference>
<protein>
    <submittedName>
        <fullName evidence="5">C-&gt;U-editing enzyme APOBEC-1</fullName>
    </submittedName>
</protein>
<accession>A0A091R868</accession>
<sequence length="65" mass="7779">ITWYLSWSPCANCCYEIVDFLQRHSYVNIKIFVARLYYIDRERNRQGLRDLMNSAGVTIDVMDIE</sequence>
<evidence type="ECO:0000256" key="2">
    <source>
        <dbReference type="ARBA" id="ARBA00022723"/>
    </source>
</evidence>
<feature type="non-terminal residue" evidence="5">
    <location>
        <position position="65"/>
    </location>
</feature>
<evidence type="ECO:0000259" key="4">
    <source>
        <dbReference type="PROSITE" id="PS51747"/>
    </source>
</evidence>
<dbReference type="GO" id="GO:0004126">
    <property type="term" value="F:cytidine deaminase activity"/>
    <property type="evidence" value="ECO:0007669"/>
    <property type="project" value="TreeGrafter"/>
</dbReference>
<dbReference type="GO" id="GO:0016554">
    <property type="term" value="P:cytidine to uridine editing"/>
    <property type="evidence" value="ECO:0007669"/>
    <property type="project" value="TreeGrafter"/>
</dbReference>
<keyword evidence="2" id="KW-0479">Metal-binding</keyword>
<evidence type="ECO:0000256" key="3">
    <source>
        <dbReference type="ARBA" id="ARBA00022801"/>
    </source>
</evidence>
<dbReference type="GO" id="GO:0005634">
    <property type="term" value="C:nucleus"/>
    <property type="evidence" value="ECO:0007669"/>
    <property type="project" value="TreeGrafter"/>
</dbReference>
<keyword evidence="6" id="KW-1185">Reference proteome</keyword>
<name>A0A091R868_9AVES</name>
<dbReference type="PROSITE" id="PS51747">
    <property type="entry name" value="CYT_DCMP_DEAMINASES_2"/>
    <property type="match status" value="1"/>
</dbReference>
<dbReference type="GO" id="GO:0003723">
    <property type="term" value="F:RNA binding"/>
    <property type="evidence" value="ECO:0007669"/>
    <property type="project" value="TreeGrafter"/>
</dbReference>
<feature type="non-terminal residue" evidence="5">
    <location>
        <position position="1"/>
    </location>
</feature>
<gene>
    <name evidence="5" type="ORF">N332_01347</name>
</gene>
<comment type="cofactor">
    <cofactor evidence="1">
        <name>Zn(2+)</name>
        <dbReference type="ChEBI" id="CHEBI:29105"/>
    </cofactor>
</comment>
<keyword evidence="3" id="KW-0378">Hydrolase</keyword>
<dbReference type="EMBL" id="KK810860">
    <property type="protein sequence ID" value="KFQ35442.1"/>
    <property type="molecule type" value="Genomic_DNA"/>
</dbReference>
<proteinExistence type="predicted"/>